<dbReference type="SUPFAM" id="SSF54427">
    <property type="entry name" value="NTF2-like"/>
    <property type="match status" value="1"/>
</dbReference>
<dbReference type="SMART" id="SM00978">
    <property type="entry name" value="Tim44"/>
    <property type="match status" value="1"/>
</dbReference>
<feature type="region of interest" description="Disordered" evidence="9">
    <location>
        <begin position="317"/>
        <end position="347"/>
    </location>
</feature>
<name>A0A814WNX9_9BILA</name>
<evidence type="ECO:0000256" key="4">
    <source>
        <dbReference type="ARBA" id="ARBA00023128"/>
    </source>
</evidence>
<organism evidence="11 13">
    <name type="scientific">Didymodactylos carnosus</name>
    <dbReference type="NCBI Taxonomy" id="1234261"/>
    <lineage>
        <taxon>Eukaryota</taxon>
        <taxon>Metazoa</taxon>
        <taxon>Spiralia</taxon>
        <taxon>Gnathifera</taxon>
        <taxon>Rotifera</taxon>
        <taxon>Eurotatoria</taxon>
        <taxon>Bdelloidea</taxon>
        <taxon>Philodinida</taxon>
        <taxon>Philodinidae</taxon>
        <taxon>Didymodactylos</taxon>
    </lineage>
</organism>
<dbReference type="InterPro" id="IPR032710">
    <property type="entry name" value="NTF2-like_dom_sf"/>
</dbReference>
<protein>
    <recommendedName>
        <fullName evidence="7">Large ribosomal subunit protein mL45</fullName>
    </recommendedName>
    <alternativeName>
        <fullName evidence="8">39S ribosomal protein L45, mitochondrial</fullName>
    </alternativeName>
</protein>
<comment type="caution">
    <text evidence="11">The sequence shown here is derived from an EMBL/GenBank/DDBJ whole genome shotgun (WGS) entry which is preliminary data.</text>
</comment>
<dbReference type="Proteomes" id="UP000681722">
    <property type="component" value="Unassembled WGS sequence"/>
</dbReference>
<dbReference type="GO" id="GO:1990904">
    <property type="term" value="C:ribonucleoprotein complex"/>
    <property type="evidence" value="ECO:0007669"/>
    <property type="project" value="UniProtKB-KW"/>
</dbReference>
<evidence type="ECO:0000256" key="3">
    <source>
        <dbReference type="ARBA" id="ARBA00022980"/>
    </source>
</evidence>
<comment type="similarity">
    <text evidence="6">Belongs to the mitochondrion-specific ribosomal protein mL45 family.</text>
</comment>
<dbReference type="GO" id="GO:0005739">
    <property type="term" value="C:mitochondrion"/>
    <property type="evidence" value="ECO:0007669"/>
    <property type="project" value="UniProtKB-SubCell"/>
</dbReference>
<evidence type="ECO:0000256" key="7">
    <source>
        <dbReference type="ARBA" id="ARBA00039448"/>
    </source>
</evidence>
<dbReference type="PANTHER" id="PTHR28554:SF1">
    <property type="entry name" value="LARGE RIBOSOMAL SUBUNIT PROTEIN ML45"/>
    <property type="match status" value="1"/>
</dbReference>
<dbReference type="AlphaFoldDB" id="A0A814WNX9"/>
<sequence length="362" mass="41733">MSLSTIVCRLFQLSTNHVLRVIPENIGIINTKRTWYTATKNDHPEPKWRPLRRAKILDIDLPDFDKERRLRRASIQEQREQFKKEGIPPIRSAEYRPIYLDASAEVLEAYVPPEGDGKATLMSRDRLSQAYVSLKKSVSSRKHSSTIKKYEPDFEPILFADIAQQRYIEAHQALMDRDEERMLQYATPKAFVDMSSGLRYKTLRWKWVEEIEPAYVVAIRSGDMLKGMTIAQVTVRMHSKQTCAIYDRFGRLMFGSETLPKDVLEYVVFEKLLTNPYGIWRVHSKITPNWLPPSDPLLYTFEKPLLKPVDDSIEDISQKQKVKVAGEQEKPTTSMPSQGDQVTSIPTLTTITTPPKVKVVGY</sequence>
<evidence type="ECO:0000313" key="13">
    <source>
        <dbReference type="Proteomes" id="UP000663829"/>
    </source>
</evidence>
<evidence type="ECO:0000256" key="2">
    <source>
        <dbReference type="ARBA" id="ARBA00022946"/>
    </source>
</evidence>
<dbReference type="OrthoDB" id="19619at2759"/>
<evidence type="ECO:0000256" key="6">
    <source>
        <dbReference type="ARBA" id="ARBA00038073"/>
    </source>
</evidence>
<comment type="subcellular location">
    <subcellularLocation>
        <location evidence="1">Mitochondrion</location>
    </subcellularLocation>
</comment>
<gene>
    <name evidence="11" type="ORF">GPM918_LOCUS23878</name>
    <name evidence="12" type="ORF">SRO942_LOCUS23877</name>
</gene>
<keyword evidence="2" id="KW-0809">Transit peptide</keyword>
<keyword evidence="5" id="KW-0687">Ribonucleoprotein</keyword>
<keyword evidence="3" id="KW-0689">Ribosomal protein</keyword>
<proteinExistence type="inferred from homology"/>
<dbReference type="GO" id="GO:0005840">
    <property type="term" value="C:ribosome"/>
    <property type="evidence" value="ECO:0007669"/>
    <property type="project" value="UniProtKB-KW"/>
</dbReference>
<evidence type="ECO:0000259" key="10">
    <source>
        <dbReference type="SMART" id="SM00978"/>
    </source>
</evidence>
<dbReference type="InterPro" id="IPR051975">
    <property type="entry name" value="mtLSU_mL45"/>
</dbReference>
<feature type="domain" description="Tim44-like" evidence="10">
    <location>
        <begin position="140"/>
        <end position="287"/>
    </location>
</feature>
<dbReference type="InterPro" id="IPR007379">
    <property type="entry name" value="Tim44-like_dom"/>
</dbReference>
<keyword evidence="4" id="KW-0496">Mitochondrion</keyword>
<evidence type="ECO:0000313" key="11">
    <source>
        <dbReference type="EMBL" id="CAF1204185.1"/>
    </source>
</evidence>
<dbReference type="Proteomes" id="UP000663829">
    <property type="component" value="Unassembled WGS sequence"/>
</dbReference>
<reference evidence="11" key="1">
    <citation type="submission" date="2021-02" db="EMBL/GenBank/DDBJ databases">
        <authorList>
            <person name="Nowell W R."/>
        </authorList>
    </citation>
    <scope>NUCLEOTIDE SEQUENCE</scope>
</reference>
<evidence type="ECO:0000256" key="5">
    <source>
        <dbReference type="ARBA" id="ARBA00023274"/>
    </source>
</evidence>
<dbReference type="EMBL" id="CAJNOQ010008697">
    <property type="protein sequence ID" value="CAF1204185.1"/>
    <property type="molecule type" value="Genomic_DNA"/>
</dbReference>
<evidence type="ECO:0000256" key="8">
    <source>
        <dbReference type="ARBA" id="ARBA00043031"/>
    </source>
</evidence>
<dbReference type="EMBL" id="CAJOBC010008698">
    <property type="protein sequence ID" value="CAF3968541.1"/>
    <property type="molecule type" value="Genomic_DNA"/>
</dbReference>
<evidence type="ECO:0000256" key="1">
    <source>
        <dbReference type="ARBA" id="ARBA00004173"/>
    </source>
</evidence>
<evidence type="ECO:0000313" key="12">
    <source>
        <dbReference type="EMBL" id="CAF3968541.1"/>
    </source>
</evidence>
<feature type="compositionally biased region" description="Polar residues" evidence="9">
    <location>
        <begin position="331"/>
        <end position="341"/>
    </location>
</feature>
<dbReference type="Gene3D" id="3.10.450.240">
    <property type="match status" value="1"/>
</dbReference>
<dbReference type="Pfam" id="PF04280">
    <property type="entry name" value="Tim44"/>
    <property type="match status" value="1"/>
</dbReference>
<evidence type="ECO:0000256" key="9">
    <source>
        <dbReference type="SAM" id="MobiDB-lite"/>
    </source>
</evidence>
<accession>A0A814WNX9</accession>
<dbReference type="PANTHER" id="PTHR28554">
    <property type="entry name" value="39S RIBOSOMAL PROTEIN L45, MITOCHONDRIAL"/>
    <property type="match status" value="1"/>
</dbReference>
<keyword evidence="13" id="KW-1185">Reference proteome</keyword>